<accession>B7PPC7</accession>
<gene>
    <name evidence="1" type="ORF">IscW_ISCW024326</name>
</gene>
<dbReference type="EMBL" id="ABJB010070804">
    <property type="status" value="NOT_ANNOTATED_CDS"/>
    <property type="molecule type" value="Genomic_DNA"/>
</dbReference>
<dbReference type="VEuPathDB" id="VectorBase:ISCW024326"/>
<dbReference type="AlphaFoldDB" id="B7PPC7"/>
<evidence type="ECO:0000313" key="2">
    <source>
        <dbReference type="EnsemblMetazoa" id="ISCW024326-PA"/>
    </source>
</evidence>
<dbReference type="OrthoDB" id="6475555at2759"/>
<evidence type="ECO:0000313" key="1">
    <source>
        <dbReference type="EMBL" id="EEC08449.1"/>
    </source>
</evidence>
<dbReference type="InParanoid" id="B7PPC7"/>
<organism>
    <name type="scientific">Ixodes scapularis</name>
    <name type="common">Black-legged tick</name>
    <name type="synonym">Deer tick</name>
    <dbReference type="NCBI Taxonomy" id="6945"/>
    <lineage>
        <taxon>Eukaryota</taxon>
        <taxon>Metazoa</taxon>
        <taxon>Ecdysozoa</taxon>
        <taxon>Arthropoda</taxon>
        <taxon>Chelicerata</taxon>
        <taxon>Arachnida</taxon>
        <taxon>Acari</taxon>
        <taxon>Parasitiformes</taxon>
        <taxon>Ixodida</taxon>
        <taxon>Ixodoidea</taxon>
        <taxon>Ixodidae</taxon>
        <taxon>Ixodinae</taxon>
        <taxon>Ixodes</taxon>
    </lineage>
</organism>
<name>B7PPC7_IXOSC</name>
<reference evidence="2" key="2">
    <citation type="submission" date="2020-05" db="UniProtKB">
        <authorList>
            <consortium name="EnsemblMetazoa"/>
        </authorList>
    </citation>
    <scope>IDENTIFICATION</scope>
    <source>
        <strain evidence="2">wikel</strain>
    </source>
</reference>
<evidence type="ECO:0000313" key="3">
    <source>
        <dbReference type="Proteomes" id="UP000001555"/>
    </source>
</evidence>
<protein>
    <recommendedName>
        <fullName evidence="4">Nuclease HARBI1</fullName>
    </recommendedName>
</protein>
<dbReference type="VEuPathDB" id="VectorBase:ISCP_032344"/>
<evidence type="ECO:0008006" key="4">
    <source>
        <dbReference type="Google" id="ProtNLM"/>
    </source>
</evidence>
<dbReference type="PaxDb" id="6945-B7PPC7"/>
<feature type="non-terminal residue" evidence="1">
    <location>
        <position position="1"/>
    </location>
</feature>
<dbReference type="Proteomes" id="UP000001555">
    <property type="component" value="Unassembled WGS sequence"/>
</dbReference>
<sequence>RKVTKIFGYAETIVPYQFPEDFKSNFRPRRTCVERLVTLLTPWVQVPRRRPAIDVTKQTLVFVWSLANLKCFSSVVYGDRFGLSDSTVCRVVHRVGLAVLAHGPNFVSWPTEKKALHIISGFEAKAGFLGVLGGIDGSHIVCK</sequence>
<feature type="non-terminal residue" evidence="1">
    <location>
        <position position="143"/>
    </location>
</feature>
<dbReference type="EnsemblMetazoa" id="ISCW024326-RA">
    <property type="protein sequence ID" value="ISCW024326-PA"/>
    <property type="gene ID" value="ISCW024326"/>
</dbReference>
<dbReference type="EMBL" id="DS756949">
    <property type="protein sequence ID" value="EEC08449.1"/>
    <property type="molecule type" value="Genomic_DNA"/>
</dbReference>
<reference evidence="1 3" key="1">
    <citation type="submission" date="2008-03" db="EMBL/GenBank/DDBJ databases">
        <title>Annotation of Ixodes scapularis.</title>
        <authorList>
            <consortium name="Ixodes scapularis Genome Project Consortium"/>
            <person name="Caler E."/>
            <person name="Hannick L.I."/>
            <person name="Bidwell S."/>
            <person name="Joardar V."/>
            <person name="Thiagarajan M."/>
            <person name="Amedeo P."/>
            <person name="Galinsky K.J."/>
            <person name="Schobel S."/>
            <person name="Inman J."/>
            <person name="Hostetler J."/>
            <person name="Miller J."/>
            <person name="Hammond M."/>
            <person name="Megy K."/>
            <person name="Lawson D."/>
            <person name="Kodira C."/>
            <person name="Sutton G."/>
            <person name="Meyer J."/>
            <person name="Hill C.A."/>
            <person name="Birren B."/>
            <person name="Nene V."/>
            <person name="Collins F."/>
            <person name="Alarcon-Chaidez F."/>
            <person name="Wikel S."/>
            <person name="Strausberg R."/>
        </authorList>
    </citation>
    <scope>NUCLEOTIDE SEQUENCE [LARGE SCALE GENOMIC DNA]</scope>
    <source>
        <strain evidence="3">Wikel</strain>
        <strain evidence="1">Wikel colony</strain>
    </source>
</reference>
<proteinExistence type="predicted"/>
<dbReference type="HOGENOM" id="CLU_1811002_0_0_1"/>
<dbReference type="VEuPathDB" id="VectorBase:ISCI024326"/>
<keyword evidence="3" id="KW-1185">Reference proteome</keyword>